<dbReference type="Pfam" id="PF17848">
    <property type="entry name" value="Zn_ribbon_ACC"/>
    <property type="match status" value="1"/>
</dbReference>
<dbReference type="NCBIfam" id="TIGR00515">
    <property type="entry name" value="accD"/>
    <property type="match status" value="1"/>
</dbReference>
<gene>
    <name evidence="13" type="primary">accD</name>
    <name evidence="15" type="ORF">ENY07_13240</name>
</gene>
<evidence type="ECO:0000256" key="11">
    <source>
        <dbReference type="ARBA" id="ARBA00023160"/>
    </source>
</evidence>
<dbReference type="GO" id="GO:0009329">
    <property type="term" value="C:acetate CoA-transferase complex"/>
    <property type="evidence" value="ECO:0007669"/>
    <property type="project" value="TreeGrafter"/>
</dbReference>
<keyword evidence="9 13" id="KW-0067">ATP-binding</keyword>
<dbReference type="GO" id="GO:0005524">
    <property type="term" value="F:ATP binding"/>
    <property type="evidence" value="ECO:0007669"/>
    <property type="project" value="UniProtKB-KW"/>
</dbReference>
<comment type="function">
    <text evidence="12 13">Component of the acetyl coenzyme A carboxylase (ACC) complex. Biotin carboxylase (BC) catalyzes the carboxylation of biotin on its carrier protein (BCCP) and then the CO(2) group is transferred by the transcarboxylase to acetyl-CoA to form malonyl-CoA.</text>
</comment>
<comment type="similarity">
    <text evidence="13">Belongs to the AccD/PCCB family.</text>
</comment>
<keyword evidence="11 13" id="KW-0275">Fatty acid biosynthesis</keyword>
<dbReference type="AlphaFoldDB" id="A0A8J4HDL2"/>
<evidence type="ECO:0000256" key="10">
    <source>
        <dbReference type="ARBA" id="ARBA00023098"/>
    </source>
</evidence>
<evidence type="ECO:0000256" key="6">
    <source>
        <dbReference type="ARBA" id="ARBA00022771"/>
    </source>
</evidence>
<accession>A0A8J4HDL2</accession>
<comment type="cofactor">
    <cofactor evidence="13">
        <name>Zn(2+)</name>
        <dbReference type="ChEBI" id="CHEBI:29105"/>
    </cofactor>
    <text evidence="13">Binds 1 zinc ion per subunit.</text>
</comment>
<evidence type="ECO:0000256" key="3">
    <source>
        <dbReference type="ARBA" id="ARBA00022679"/>
    </source>
</evidence>
<dbReference type="PROSITE" id="PS50980">
    <property type="entry name" value="COA_CT_NTER"/>
    <property type="match status" value="1"/>
</dbReference>
<dbReference type="UniPathway" id="UPA00655">
    <property type="reaction ID" value="UER00711"/>
</dbReference>
<dbReference type="InterPro" id="IPR034733">
    <property type="entry name" value="AcCoA_carboxyl_beta"/>
</dbReference>
<keyword evidence="10 13" id="KW-0443">Lipid metabolism</keyword>
<comment type="caution">
    <text evidence="15">The sequence shown here is derived from an EMBL/GenBank/DDBJ whole genome shotgun (WGS) entry which is preliminary data.</text>
</comment>
<dbReference type="GO" id="GO:0016743">
    <property type="term" value="F:carboxyl- or carbamoyltransferase activity"/>
    <property type="evidence" value="ECO:0007669"/>
    <property type="project" value="UniProtKB-UniRule"/>
</dbReference>
<evidence type="ECO:0000256" key="2">
    <source>
        <dbReference type="ARBA" id="ARBA00022516"/>
    </source>
</evidence>
<evidence type="ECO:0000256" key="4">
    <source>
        <dbReference type="ARBA" id="ARBA00022723"/>
    </source>
</evidence>
<dbReference type="PRINTS" id="PR01070">
    <property type="entry name" value="ACCCTRFRASEB"/>
</dbReference>
<comment type="catalytic activity">
    <reaction evidence="13">
        <text>N(6)-carboxybiotinyl-L-lysyl-[protein] + acetyl-CoA = N(6)-biotinyl-L-lysyl-[protein] + malonyl-CoA</text>
        <dbReference type="Rhea" id="RHEA:54728"/>
        <dbReference type="Rhea" id="RHEA-COMP:10505"/>
        <dbReference type="Rhea" id="RHEA-COMP:10506"/>
        <dbReference type="ChEBI" id="CHEBI:57288"/>
        <dbReference type="ChEBI" id="CHEBI:57384"/>
        <dbReference type="ChEBI" id="CHEBI:83144"/>
        <dbReference type="ChEBI" id="CHEBI:83145"/>
        <dbReference type="EC" id="2.1.3.15"/>
    </reaction>
</comment>
<evidence type="ECO:0000313" key="15">
    <source>
        <dbReference type="EMBL" id="HGC44164.1"/>
    </source>
</evidence>
<evidence type="ECO:0000256" key="9">
    <source>
        <dbReference type="ARBA" id="ARBA00022840"/>
    </source>
</evidence>
<evidence type="ECO:0000256" key="13">
    <source>
        <dbReference type="HAMAP-Rule" id="MF_01395"/>
    </source>
</evidence>
<feature type="binding site" evidence="13">
    <location>
        <position position="32"/>
    </location>
    <ligand>
        <name>Zn(2+)</name>
        <dbReference type="ChEBI" id="CHEBI:29105"/>
    </ligand>
</feature>
<keyword evidence="8 13" id="KW-0862">Zinc</keyword>
<name>A0A8J4HDL2_9PROT</name>
<feature type="binding site" evidence="13">
    <location>
        <position position="48"/>
    </location>
    <ligand>
        <name>Zn(2+)</name>
        <dbReference type="ChEBI" id="CHEBI:29105"/>
    </ligand>
</feature>
<feature type="domain" description="CoA carboxyltransferase N-terminal" evidence="14">
    <location>
        <begin position="25"/>
        <end position="284"/>
    </location>
</feature>
<dbReference type="Gene3D" id="3.90.226.10">
    <property type="entry name" value="2-enoyl-CoA Hydratase, Chain A, domain 1"/>
    <property type="match status" value="1"/>
</dbReference>
<dbReference type="GO" id="GO:0008270">
    <property type="term" value="F:zinc ion binding"/>
    <property type="evidence" value="ECO:0007669"/>
    <property type="project" value="UniProtKB-UniRule"/>
</dbReference>
<dbReference type="SUPFAM" id="SSF52096">
    <property type="entry name" value="ClpP/crotonase"/>
    <property type="match status" value="1"/>
</dbReference>
<dbReference type="Pfam" id="PF01039">
    <property type="entry name" value="Carboxyl_trans"/>
    <property type="match status" value="1"/>
</dbReference>
<dbReference type="GO" id="GO:0006633">
    <property type="term" value="P:fatty acid biosynthetic process"/>
    <property type="evidence" value="ECO:0007669"/>
    <property type="project" value="UniProtKB-KW"/>
</dbReference>
<evidence type="ECO:0000256" key="12">
    <source>
        <dbReference type="ARBA" id="ARBA00025280"/>
    </source>
</evidence>
<keyword evidence="4 13" id="KW-0479">Metal-binding</keyword>
<organism evidence="15">
    <name type="scientific">Acidicaldus sp</name>
    <dbReference type="NCBI Taxonomy" id="1872105"/>
    <lineage>
        <taxon>Bacteria</taxon>
        <taxon>Pseudomonadati</taxon>
        <taxon>Pseudomonadota</taxon>
        <taxon>Alphaproteobacteria</taxon>
        <taxon>Acetobacterales</taxon>
        <taxon>Acetobacteraceae</taxon>
        <taxon>Acidicaldus</taxon>
    </lineage>
</organism>
<dbReference type="PANTHER" id="PTHR42995">
    <property type="entry name" value="ACETYL-COENZYME A CARBOXYLASE CARBOXYL TRANSFERASE SUBUNIT BETA, CHLOROPLASTIC"/>
    <property type="match status" value="1"/>
</dbReference>
<comment type="subcellular location">
    <subcellularLocation>
        <location evidence="1 13">Cytoplasm</location>
    </subcellularLocation>
</comment>
<evidence type="ECO:0000256" key="5">
    <source>
        <dbReference type="ARBA" id="ARBA00022741"/>
    </source>
</evidence>
<keyword evidence="3 13" id="KW-0808">Transferase</keyword>
<dbReference type="EC" id="2.1.3.15" evidence="13"/>
<dbReference type="InterPro" id="IPR000438">
    <property type="entry name" value="Acetyl_CoA_COase_Trfase_b_su"/>
</dbReference>
<keyword evidence="6 13" id="KW-0863">Zinc-finger</keyword>
<evidence type="ECO:0000256" key="8">
    <source>
        <dbReference type="ARBA" id="ARBA00022833"/>
    </source>
</evidence>
<keyword evidence="7 13" id="KW-0276">Fatty acid metabolism</keyword>
<keyword evidence="15" id="KW-0436">Ligase</keyword>
<comment type="subunit">
    <text evidence="13">Acetyl-CoA carboxylase is a heterohexamer composed of biotin carboxyl carrier protein (AccB), biotin carboxylase (AccC) and two subunits each of ACCase subunit alpha (AccA) and ACCase subunit beta (AccD).</text>
</comment>
<dbReference type="InterPro" id="IPR041010">
    <property type="entry name" value="Znf-ACC"/>
</dbReference>
<dbReference type="PANTHER" id="PTHR42995:SF5">
    <property type="entry name" value="ACETYL-COENZYME A CARBOXYLASE CARBOXYL TRANSFERASE SUBUNIT BETA, CHLOROPLASTIC"/>
    <property type="match status" value="1"/>
</dbReference>
<dbReference type="GO" id="GO:2001295">
    <property type="term" value="P:malonyl-CoA biosynthetic process"/>
    <property type="evidence" value="ECO:0007669"/>
    <property type="project" value="UniProtKB-UniRule"/>
</dbReference>
<comment type="pathway">
    <text evidence="13">Lipid metabolism; malonyl-CoA biosynthesis; malonyl-CoA from acetyl-CoA: step 1/1.</text>
</comment>
<dbReference type="InterPro" id="IPR011762">
    <property type="entry name" value="COA_CT_N"/>
</dbReference>
<feature type="binding site" evidence="13">
    <location>
        <position position="51"/>
    </location>
    <ligand>
        <name>Zn(2+)</name>
        <dbReference type="ChEBI" id="CHEBI:29105"/>
    </ligand>
</feature>
<feature type="zinc finger region" description="C4-type" evidence="13">
    <location>
        <begin position="29"/>
        <end position="51"/>
    </location>
</feature>
<keyword evidence="5 13" id="KW-0547">Nucleotide-binding</keyword>
<dbReference type="InterPro" id="IPR029045">
    <property type="entry name" value="ClpP/crotonase-like_dom_sf"/>
</dbReference>
<protein>
    <recommendedName>
        <fullName evidence="13">Acetyl-coenzyme A carboxylase carboxyl transferase subunit beta</fullName>
        <shortName evidence="13">ACCase subunit beta</shortName>
        <shortName evidence="13">Acetyl-CoA carboxylase carboxyltransferase subunit beta</shortName>
        <ecNumber evidence="13">2.1.3.15</ecNumber>
    </recommendedName>
</protein>
<dbReference type="HAMAP" id="MF_01395">
    <property type="entry name" value="AcetylCoA_CT_beta"/>
    <property type="match status" value="1"/>
</dbReference>
<sequence>MNWLSAYVRPKIRTLLGRREIPDHLWHQCPSCQQMIFERDLERGLKVCPHCGHHMRTSAAERLAWTLDDGGTRIELPKVPADPLRFRDTKRYADRLKEAREKTHLPDALLVAHGTIAGHKAVVAAMAFEFMGGSMGAAVGEGILAAAQLAVLQAAPLIVYTASGGARMQEGAISLMQMPRTVIATRLVKEAGLPFISVLTDPTTGGVTASFAMLGDIQIAEPGALIGFAGARVIEQTVREKLPEGFQRAEYLLAHGILDAVVPRPEMKATLARLISLLTLKDAA</sequence>
<dbReference type="GO" id="GO:0003989">
    <property type="term" value="F:acetyl-CoA carboxylase activity"/>
    <property type="evidence" value="ECO:0007669"/>
    <property type="project" value="InterPro"/>
</dbReference>
<reference evidence="15" key="1">
    <citation type="journal article" date="2020" name="mSystems">
        <title>Genome- and Community-Level Interaction Insights into Carbon Utilization and Element Cycling Functions of Hydrothermarchaeota in Hydrothermal Sediment.</title>
        <authorList>
            <person name="Zhou Z."/>
            <person name="Liu Y."/>
            <person name="Xu W."/>
            <person name="Pan J."/>
            <person name="Luo Z.H."/>
            <person name="Li M."/>
        </authorList>
    </citation>
    <scope>NUCLEOTIDE SEQUENCE</scope>
    <source>
        <strain evidence="15">SpSt-997</strain>
    </source>
</reference>
<keyword evidence="2 13" id="KW-0444">Lipid biosynthesis</keyword>
<evidence type="ECO:0000256" key="1">
    <source>
        <dbReference type="ARBA" id="ARBA00004496"/>
    </source>
</evidence>
<proteinExistence type="inferred from homology"/>
<evidence type="ECO:0000256" key="7">
    <source>
        <dbReference type="ARBA" id="ARBA00022832"/>
    </source>
</evidence>
<feature type="binding site" evidence="13">
    <location>
        <position position="29"/>
    </location>
    <ligand>
        <name>Zn(2+)</name>
        <dbReference type="ChEBI" id="CHEBI:29105"/>
    </ligand>
</feature>
<dbReference type="EMBL" id="DTQM01000250">
    <property type="protein sequence ID" value="HGC44164.1"/>
    <property type="molecule type" value="Genomic_DNA"/>
</dbReference>
<keyword evidence="13" id="KW-0963">Cytoplasm</keyword>
<evidence type="ECO:0000259" key="14">
    <source>
        <dbReference type="PROSITE" id="PS50980"/>
    </source>
</evidence>